<feature type="transmembrane region" description="Helical" evidence="9">
    <location>
        <begin position="257"/>
        <end position="276"/>
    </location>
</feature>
<dbReference type="EMBL" id="BAABHS010000029">
    <property type="protein sequence ID" value="GAA4984952.1"/>
    <property type="molecule type" value="Genomic_DNA"/>
</dbReference>
<keyword evidence="12" id="KW-1185">Reference proteome</keyword>
<dbReference type="PROSITE" id="PS50850">
    <property type="entry name" value="MFS"/>
    <property type="match status" value="1"/>
</dbReference>
<name>A0ABP9I2R5_9ACTN</name>
<proteinExistence type="predicted"/>
<evidence type="ECO:0000256" key="1">
    <source>
        <dbReference type="ARBA" id="ARBA00004651"/>
    </source>
</evidence>
<dbReference type="CDD" id="cd17321">
    <property type="entry name" value="MFS_MMR_MDR_like"/>
    <property type="match status" value="1"/>
</dbReference>
<dbReference type="RefSeq" id="WP_345679248.1">
    <property type="nucleotide sequence ID" value="NZ_BAABHS010000029.1"/>
</dbReference>
<evidence type="ECO:0000256" key="4">
    <source>
        <dbReference type="ARBA" id="ARBA00022692"/>
    </source>
</evidence>
<feature type="transmembrane region" description="Helical" evidence="9">
    <location>
        <begin position="39"/>
        <end position="58"/>
    </location>
</feature>
<feature type="transmembrane region" description="Helical" evidence="9">
    <location>
        <begin position="78"/>
        <end position="94"/>
    </location>
</feature>
<feature type="transmembrane region" description="Helical" evidence="9">
    <location>
        <begin position="423"/>
        <end position="445"/>
    </location>
</feature>
<evidence type="ECO:0000256" key="9">
    <source>
        <dbReference type="SAM" id="Phobius"/>
    </source>
</evidence>
<feature type="transmembrane region" description="Helical" evidence="9">
    <location>
        <begin position="330"/>
        <end position="351"/>
    </location>
</feature>
<feature type="transmembrane region" description="Helical" evidence="9">
    <location>
        <begin position="387"/>
        <end position="411"/>
    </location>
</feature>
<dbReference type="Proteomes" id="UP001500466">
    <property type="component" value="Unassembled WGS sequence"/>
</dbReference>
<evidence type="ECO:0000256" key="2">
    <source>
        <dbReference type="ARBA" id="ARBA00022448"/>
    </source>
</evidence>
<sequence length="510" mass="52621">MTDRTTGKTVEASVTHPNGRAGGGTAAPPPTPERRNNGLALAVIATAQLMVVLDVSIVNVALPSMKDSLGFSWANLEWVVNAYTLAFGGLLLLGGRACDLYGQRRVFLWGISLLAVASLLGGLATTQAWLIAARAAQGVCGAMVAPAALALIATMFTEGKERNRAMGVYAAMSGAGGAIGNLLGGVFTDVLSWRWVLFVNVPIALVLALLGPRVLRESRTRKEPLDLPGALTATAGATLLVYGLVNAATHDWGDALTMGPIVGGLVLLALFVVVEARSSDPLMPLSIFSNRNRTGSYIIMFAIGAVLFAMFYFLTLFMQQVAGYSPLKTGLAFLPFAVIVMVLAGVAGQLVGKIGPKPLLMTGTLLAAGALFWFSRLSAEDGYTAQLLGPLLLIGAGVAICFVPLTLAAVAGVHDHEAGISSAVLNTGQQVGGSLGLAVLGTVAAHLTRDRVADLGAAADPHSVGAAYADGYARAFGIAGFVMIAAFLVAALVIRVRKDEIDPEMAGAAI</sequence>
<evidence type="ECO:0000259" key="10">
    <source>
        <dbReference type="PROSITE" id="PS50850"/>
    </source>
</evidence>
<keyword evidence="4 9" id="KW-0812">Transmembrane</keyword>
<comment type="subcellular location">
    <subcellularLocation>
        <location evidence="1">Cell membrane</location>
        <topology evidence="1">Multi-pass membrane protein</topology>
    </subcellularLocation>
</comment>
<evidence type="ECO:0000256" key="8">
    <source>
        <dbReference type="SAM" id="MobiDB-lite"/>
    </source>
</evidence>
<dbReference type="Pfam" id="PF07690">
    <property type="entry name" value="MFS_1"/>
    <property type="match status" value="1"/>
</dbReference>
<dbReference type="InterPro" id="IPR020846">
    <property type="entry name" value="MFS_dom"/>
</dbReference>
<feature type="transmembrane region" description="Helical" evidence="9">
    <location>
        <begin position="227"/>
        <end position="245"/>
    </location>
</feature>
<keyword evidence="5 9" id="KW-1133">Transmembrane helix</keyword>
<reference evidence="12" key="1">
    <citation type="journal article" date="2019" name="Int. J. Syst. Evol. Microbiol.">
        <title>The Global Catalogue of Microorganisms (GCM) 10K type strain sequencing project: providing services to taxonomists for standard genome sequencing and annotation.</title>
        <authorList>
            <consortium name="The Broad Institute Genomics Platform"/>
            <consortium name="The Broad Institute Genome Sequencing Center for Infectious Disease"/>
            <person name="Wu L."/>
            <person name="Ma J."/>
        </authorList>
    </citation>
    <scope>NUCLEOTIDE SEQUENCE [LARGE SCALE GENOMIC DNA]</scope>
    <source>
        <strain evidence="12">JCM 17986</strain>
    </source>
</reference>
<keyword evidence="7" id="KW-0046">Antibiotic resistance</keyword>
<evidence type="ECO:0000256" key="3">
    <source>
        <dbReference type="ARBA" id="ARBA00022475"/>
    </source>
</evidence>
<evidence type="ECO:0000313" key="12">
    <source>
        <dbReference type="Proteomes" id="UP001500466"/>
    </source>
</evidence>
<protein>
    <submittedName>
        <fullName evidence="11">MFS transporter</fullName>
    </submittedName>
</protein>
<feature type="transmembrane region" description="Helical" evidence="9">
    <location>
        <begin position="168"/>
        <end position="187"/>
    </location>
</feature>
<accession>A0ABP9I2R5</accession>
<feature type="domain" description="Major facilitator superfamily (MFS) profile" evidence="10">
    <location>
        <begin position="40"/>
        <end position="498"/>
    </location>
</feature>
<feature type="region of interest" description="Disordered" evidence="8">
    <location>
        <begin position="1"/>
        <end position="32"/>
    </location>
</feature>
<comment type="caution">
    <text evidence="11">The sequence shown here is derived from an EMBL/GenBank/DDBJ whole genome shotgun (WGS) entry which is preliminary data.</text>
</comment>
<dbReference type="NCBIfam" id="TIGR00711">
    <property type="entry name" value="efflux_EmrB"/>
    <property type="match status" value="1"/>
</dbReference>
<dbReference type="InterPro" id="IPR036259">
    <property type="entry name" value="MFS_trans_sf"/>
</dbReference>
<feature type="transmembrane region" description="Helical" evidence="9">
    <location>
        <begin position="297"/>
        <end position="318"/>
    </location>
</feature>
<dbReference type="Gene3D" id="1.20.1720.10">
    <property type="entry name" value="Multidrug resistance protein D"/>
    <property type="match status" value="1"/>
</dbReference>
<evidence type="ECO:0000256" key="6">
    <source>
        <dbReference type="ARBA" id="ARBA00023136"/>
    </source>
</evidence>
<dbReference type="SUPFAM" id="SSF103473">
    <property type="entry name" value="MFS general substrate transporter"/>
    <property type="match status" value="1"/>
</dbReference>
<keyword evidence="3" id="KW-1003">Cell membrane</keyword>
<keyword evidence="2" id="KW-0813">Transport</keyword>
<dbReference type="InterPro" id="IPR004638">
    <property type="entry name" value="EmrB-like"/>
</dbReference>
<feature type="transmembrane region" description="Helical" evidence="9">
    <location>
        <begin position="472"/>
        <end position="494"/>
    </location>
</feature>
<dbReference type="Gene3D" id="1.20.1250.20">
    <property type="entry name" value="MFS general substrate transporter like domains"/>
    <property type="match status" value="1"/>
</dbReference>
<feature type="transmembrane region" description="Helical" evidence="9">
    <location>
        <begin position="135"/>
        <end position="156"/>
    </location>
</feature>
<dbReference type="PANTHER" id="PTHR42718:SF46">
    <property type="entry name" value="BLR6921 PROTEIN"/>
    <property type="match status" value="1"/>
</dbReference>
<keyword evidence="6 9" id="KW-0472">Membrane</keyword>
<dbReference type="PANTHER" id="PTHR42718">
    <property type="entry name" value="MAJOR FACILITATOR SUPERFAMILY MULTIDRUG TRANSPORTER MFSC"/>
    <property type="match status" value="1"/>
</dbReference>
<evidence type="ECO:0000256" key="7">
    <source>
        <dbReference type="ARBA" id="ARBA00023251"/>
    </source>
</evidence>
<feature type="transmembrane region" description="Helical" evidence="9">
    <location>
        <begin position="106"/>
        <end position="129"/>
    </location>
</feature>
<feature type="transmembrane region" description="Helical" evidence="9">
    <location>
        <begin position="193"/>
        <end position="215"/>
    </location>
</feature>
<feature type="transmembrane region" description="Helical" evidence="9">
    <location>
        <begin position="358"/>
        <end position="375"/>
    </location>
</feature>
<gene>
    <name evidence="11" type="ORF">GCM10023205_63990</name>
</gene>
<dbReference type="InterPro" id="IPR011701">
    <property type="entry name" value="MFS"/>
</dbReference>
<organism evidence="11 12">
    <name type="scientific">Yinghuangia aomiensis</name>
    <dbReference type="NCBI Taxonomy" id="676205"/>
    <lineage>
        <taxon>Bacteria</taxon>
        <taxon>Bacillati</taxon>
        <taxon>Actinomycetota</taxon>
        <taxon>Actinomycetes</taxon>
        <taxon>Kitasatosporales</taxon>
        <taxon>Streptomycetaceae</taxon>
        <taxon>Yinghuangia</taxon>
    </lineage>
</organism>
<evidence type="ECO:0000313" key="11">
    <source>
        <dbReference type="EMBL" id="GAA4984952.1"/>
    </source>
</evidence>
<evidence type="ECO:0000256" key="5">
    <source>
        <dbReference type="ARBA" id="ARBA00022989"/>
    </source>
</evidence>